<dbReference type="RefSeq" id="WP_242935968.1">
    <property type="nucleotide sequence ID" value="NZ_CP094326.1"/>
</dbReference>
<evidence type="ECO:0000313" key="3">
    <source>
        <dbReference type="Proteomes" id="UP000829476"/>
    </source>
</evidence>
<protein>
    <submittedName>
        <fullName evidence="2">Uncharacterized protein</fullName>
    </submittedName>
</protein>
<organism evidence="2 3">
    <name type="scientific">Zhouia spongiae</name>
    <dbReference type="NCBI Taxonomy" id="2202721"/>
    <lineage>
        <taxon>Bacteria</taxon>
        <taxon>Pseudomonadati</taxon>
        <taxon>Bacteroidota</taxon>
        <taxon>Flavobacteriia</taxon>
        <taxon>Flavobacteriales</taxon>
        <taxon>Flavobacteriaceae</taxon>
        <taxon>Zhouia</taxon>
    </lineage>
</organism>
<feature type="signal peptide" evidence="1">
    <location>
        <begin position="1"/>
        <end position="22"/>
    </location>
</feature>
<keyword evidence="3" id="KW-1185">Reference proteome</keyword>
<feature type="chain" id="PRO_5045228154" evidence="1">
    <location>
        <begin position="23"/>
        <end position="113"/>
    </location>
</feature>
<sequence length="113" mass="12558">MKTLKRIIVLTVLALTANIATANVDPEPSVNEVTRELTSLLGKPGNVFNGHVLTATVYFMINKSNEIVVSDVEADNELVEYYIKSRLNYKKVETDKLVKGKNYKVSVTVKGDK</sequence>
<proteinExistence type="predicted"/>
<keyword evidence="1" id="KW-0732">Signal</keyword>
<gene>
    <name evidence="2" type="ORF">MQE36_10720</name>
</gene>
<evidence type="ECO:0000256" key="1">
    <source>
        <dbReference type="SAM" id="SignalP"/>
    </source>
</evidence>
<reference evidence="2 3" key="1">
    <citation type="journal article" date="2018" name="Int. J. Syst. Evol. Microbiol.">
        <title>Zhouia spongiae sp. nov., isolated from a marine sponge.</title>
        <authorList>
            <person name="Zhuang L."/>
            <person name="Lin B."/>
            <person name="Qin F."/>
            <person name="Luo L."/>
        </authorList>
    </citation>
    <scope>NUCLEOTIDE SEQUENCE [LARGE SCALE GENOMIC DNA]</scope>
    <source>
        <strain evidence="2 3">HN-Y44</strain>
    </source>
</reference>
<name>A0ABY3YIS8_9FLAO</name>
<dbReference type="EMBL" id="CP094326">
    <property type="protein sequence ID" value="UNY97556.1"/>
    <property type="molecule type" value="Genomic_DNA"/>
</dbReference>
<dbReference type="Proteomes" id="UP000829476">
    <property type="component" value="Chromosome"/>
</dbReference>
<evidence type="ECO:0000313" key="2">
    <source>
        <dbReference type="EMBL" id="UNY97556.1"/>
    </source>
</evidence>
<accession>A0ABY3YIS8</accession>